<keyword evidence="3" id="KW-1185">Reference proteome</keyword>
<dbReference type="EMBL" id="VIGC01000035">
    <property type="protein sequence ID" value="TQE93657.1"/>
    <property type="molecule type" value="Genomic_DNA"/>
</dbReference>
<dbReference type="PANTHER" id="PTHR36966:SF1">
    <property type="entry name" value="REP-ASSOCIATED TYROSINE TRANSPOSASE"/>
    <property type="match status" value="1"/>
</dbReference>
<dbReference type="OrthoDB" id="9800147at2"/>
<dbReference type="PANTHER" id="PTHR36966">
    <property type="entry name" value="REP-ASSOCIATED TYROSINE TRANSPOSASE"/>
    <property type="match status" value="1"/>
</dbReference>
<protein>
    <submittedName>
        <fullName evidence="2">Transposase</fullName>
    </submittedName>
</protein>
<evidence type="ECO:0000313" key="2">
    <source>
        <dbReference type="EMBL" id="TQE93657.1"/>
    </source>
</evidence>
<dbReference type="InParanoid" id="A0A540VA52"/>
<dbReference type="SMART" id="SM01321">
    <property type="entry name" value="Y1_Tnp"/>
    <property type="match status" value="1"/>
</dbReference>
<name>A0A540VA52_9CHLR</name>
<proteinExistence type="predicted"/>
<dbReference type="SUPFAM" id="SSF143422">
    <property type="entry name" value="Transposase IS200-like"/>
    <property type="match status" value="1"/>
</dbReference>
<dbReference type="InterPro" id="IPR036515">
    <property type="entry name" value="Transposase_17_sf"/>
</dbReference>
<accession>A0A540VA52</accession>
<comment type="caution">
    <text evidence="2">The sequence shown here is derived from an EMBL/GenBank/DDBJ whole genome shotgun (WGS) entry which is preliminary data.</text>
</comment>
<dbReference type="GO" id="GO:0043565">
    <property type="term" value="F:sequence-specific DNA binding"/>
    <property type="evidence" value="ECO:0007669"/>
    <property type="project" value="TreeGrafter"/>
</dbReference>
<organism evidence="2 3">
    <name type="scientific">Litorilinea aerophila</name>
    <dbReference type="NCBI Taxonomy" id="1204385"/>
    <lineage>
        <taxon>Bacteria</taxon>
        <taxon>Bacillati</taxon>
        <taxon>Chloroflexota</taxon>
        <taxon>Caldilineae</taxon>
        <taxon>Caldilineales</taxon>
        <taxon>Caldilineaceae</taxon>
        <taxon>Litorilinea</taxon>
    </lineage>
</organism>
<dbReference type="InterPro" id="IPR002686">
    <property type="entry name" value="Transposase_17"/>
</dbReference>
<dbReference type="RefSeq" id="WP_141611987.1">
    <property type="nucleotide sequence ID" value="NZ_VIGC02000035.1"/>
</dbReference>
<gene>
    <name evidence="2" type="ORF">FKZ61_20250</name>
</gene>
<dbReference type="AlphaFoldDB" id="A0A540VA52"/>
<dbReference type="GO" id="GO:0006313">
    <property type="term" value="P:DNA transposition"/>
    <property type="evidence" value="ECO:0007669"/>
    <property type="project" value="InterPro"/>
</dbReference>
<dbReference type="Proteomes" id="UP000317371">
    <property type="component" value="Unassembled WGS sequence"/>
</dbReference>
<dbReference type="InterPro" id="IPR052715">
    <property type="entry name" value="RAYT_transposase"/>
</dbReference>
<evidence type="ECO:0000259" key="1">
    <source>
        <dbReference type="SMART" id="SM01321"/>
    </source>
</evidence>
<feature type="domain" description="Transposase IS200-like" evidence="1">
    <location>
        <begin position="27"/>
        <end position="144"/>
    </location>
</feature>
<dbReference type="NCBIfam" id="NF047646">
    <property type="entry name" value="REP_Tyr_transpos"/>
    <property type="match status" value="1"/>
</dbReference>
<evidence type="ECO:0000313" key="3">
    <source>
        <dbReference type="Proteomes" id="UP000317371"/>
    </source>
</evidence>
<dbReference type="GO" id="GO:0004803">
    <property type="term" value="F:transposase activity"/>
    <property type="evidence" value="ECO:0007669"/>
    <property type="project" value="InterPro"/>
</dbReference>
<dbReference type="Gene3D" id="3.30.70.1290">
    <property type="entry name" value="Transposase IS200-like"/>
    <property type="match status" value="1"/>
</dbReference>
<sequence length="196" mass="23269">MRSYELRLRSCMKRTGTTAMSIRRYYVPNSIVFITQVVAHRTPVFAQPAFVDLLREHLRKTQQYHPFVLLAYCFLPDHFHIMLRPTGNSTFSDIMHSLKPNFTKAYKNLQGISGNMKFWQKGFWDHVIRNEEDFCRHLDYIHYNPVHHGLVQRPEEWPHSSYVYWQARGAYPERWGWSLPASICAAEWLSCEADDD</sequence>
<reference evidence="2 3" key="1">
    <citation type="submission" date="2019-06" db="EMBL/GenBank/DDBJ databases">
        <title>Genome sequence of Litorilinea aerophila BAA-2444.</title>
        <authorList>
            <person name="Maclea K.S."/>
            <person name="Maurais E.G."/>
            <person name="Iannazzi L.C."/>
        </authorList>
    </citation>
    <scope>NUCLEOTIDE SEQUENCE [LARGE SCALE GENOMIC DNA]</scope>
    <source>
        <strain evidence="2 3">ATCC BAA-2444</strain>
    </source>
</reference>
<dbReference type="Pfam" id="PF01797">
    <property type="entry name" value="Y1_Tnp"/>
    <property type="match status" value="1"/>
</dbReference>